<feature type="region of interest" description="Disordered" evidence="1">
    <location>
        <begin position="122"/>
        <end position="149"/>
    </location>
</feature>
<accession>A0ABN9Y4C0</accession>
<feature type="region of interest" description="Disordered" evidence="1">
    <location>
        <begin position="911"/>
        <end position="934"/>
    </location>
</feature>
<sequence>MPGRAELDGTSAEECTGGFNECQAAAELFVHHGSSAGRMATGGRRQDVAAAWTCRSCTGRDGKPCISKSFRTVCYSWSLGKGCCFLSKVLPKEPFVRRAASEAFTQRERELKAKEAELRKREAAVAKAEKDTTSGAAGTPGGADDSPAVADQAKADRLRVDLEAMPSSPLELELGEAYQGRLAGRSGLGDFNNGQLDLLAEAILELTVRAVDRARRLEYQRSDVGGLAVGRFPLGVIAAPVGAACWARNPEPDVGTATLDFFAMARELRPPVEHVWVAAGAPAVPRSPLHLKLAGLRLPACVSQVRRRKAYPAEPWIGPRALPPGATWSWSCGAAPPSLAEGFREWFVAAAEVQLDALRDVGEANARWPGRAEGCRLARAPLRDAWCHALVERLDGRASMWKSFQLLAGQVAARPPTDDPDSSIAAERAFELLGQVGGLDAAMRQGALAEIQTAEEKALATRAAFARARWRAFAAGAVQRGGRIAHRRIKGPRPPAEALLEADPGPCPLPVNGAAALEVLLQFHPRWILDLPMESQRRFVDLVSHFEAQPEQTITIATMLVNVAFQGEPDGGARPTGLLPLLFKIYSRVRQPLCRAWGQVLRALRAIYVAPGVVILDGAVSRKVHPAAQLGSAAADVVDSLAVLQLPARENNKLACLASDAGVEAALATRWALSPSAAVQRARSLGAGADDGGRRRVNICAERQAAARAQTLGRFRHPRPRAISPADVALLTLRRCGWRFDGARLDLMRMAVSPKTPLGAKLSEAAAELPPGHRGKRALVPGAAVAPWSRIAWAVQSLQGEGAVAAERFARGDFPDPKRLWSEIGCREIEIHWWGRPASGRLEGALFSDGSAFAGRSPGVGRAGPATPDLGGMRAERSMQREMRLQFGSGANTATLRCQKARLLDGCFRGYGSPPQKTSQPAPGQRLARPRRQGAQLDRYRCGGGSASSCVHALVEGPEVASLLPGEHRSKLRRPWRQERRPLPRAAVAVSSTLAAALLAGAVTSAVSAARGAAGPRHVSHVGRAERKETSSTRPP</sequence>
<evidence type="ECO:0000313" key="2">
    <source>
        <dbReference type="EMBL" id="CAK0905794.1"/>
    </source>
</evidence>
<gene>
    <name evidence="2" type="ORF">PCOR1329_LOCUS81366</name>
</gene>
<name>A0ABN9Y4C0_9DINO</name>
<dbReference type="Proteomes" id="UP001189429">
    <property type="component" value="Unassembled WGS sequence"/>
</dbReference>
<feature type="compositionally biased region" description="Basic and acidic residues" evidence="1">
    <location>
        <begin position="122"/>
        <end position="132"/>
    </location>
</feature>
<evidence type="ECO:0000256" key="1">
    <source>
        <dbReference type="SAM" id="MobiDB-lite"/>
    </source>
</evidence>
<reference evidence="2" key="1">
    <citation type="submission" date="2023-10" db="EMBL/GenBank/DDBJ databases">
        <authorList>
            <person name="Chen Y."/>
            <person name="Shah S."/>
            <person name="Dougan E. K."/>
            <person name="Thang M."/>
            <person name="Chan C."/>
        </authorList>
    </citation>
    <scope>NUCLEOTIDE SEQUENCE [LARGE SCALE GENOMIC DNA]</scope>
</reference>
<feature type="compositionally biased region" description="Basic and acidic residues" evidence="1">
    <location>
        <begin position="1023"/>
        <end position="1036"/>
    </location>
</feature>
<keyword evidence="3" id="KW-1185">Reference proteome</keyword>
<evidence type="ECO:0000313" key="3">
    <source>
        <dbReference type="Proteomes" id="UP001189429"/>
    </source>
</evidence>
<comment type="caution">
    <text evidence="2">The sequence shown here is derived from an EMBL/GenBank/DDBJ whole genome shotgun (WGS) entry which is preliminary data.</text>
</comment>
<feature type="region of interest" description="Disordered" evidence="1">
    <location>
        <begin position="1009"/>
        <end position="1036"/>
    </location>
</feature>
<organism evidence="2 3">
    <name type="scientific">Prorocentrum cordatum</name>
    <dbReference type="NCBI Taxonomy" id="2364126"/>
    <lineage>
        <taxon>Eukaryota</taxon>
        <taxon>Sar</taxon>
        <taxon>Alveolata</taxon>
        <taxon>Dinophyceae</taxon>
        <taxon>Prorocentrales</taxon>
        <taxon>Prorocentraceae</taxon>
        <taxon>Prorocentrum</taxon>
    </lineage>
</organism>
<dbReference type="EMBL" id="CAUYUJ010021614">
    <property type="protein sequence ID" value="CAK0905794.1"/>
    <property type="molecule type" value="Genomic_DNA"/>
</dbReference>
<protein>
    <submittedName>
        <fullName evidence="2">Uncharacterized protein</fullName>
    </submittedName>
</protein>
<proteinExistence type="predicted"/>
<feature type="compositionally biased region" description="Low complexity" evidence="1">
    <location>
        <begin position="133"/>
        <end position="148"/>
    </location>
</feature>